<protein>
    <submittedName>
        <fullName evidence="1 2">Uncharacterized protein</fullName>
    </submittedName>
</protein>
<reference evidence="3" key="1">
    <citation type="journal article" date="2020" name="PLoS Negl. Trop. Dis.">
        <title>High-quality nuclear genome for Sarcoptes scabiei-A critical resource for a neglected parasite.</title>
        <authorList>
            <person name="Korhonen P.K."/>
            <person name="Gasser R.B."/>
            <person name="Ma G."/>
            <person name="Wang T."/>
            <person name="Stroehlein A.J."/>
            <person name="Young N.D."/>
            <person name="Ang C.S."/>
            <person name="Fernando D.D."/>
            <person name="Lu H.C."/>
            <person name="Taylor S."/>
            <person name="Reynolds S.L."/>
            <person name="Mofiz E."/>
            <person name="Najaraj S.H."/>
            <person name="Gowda H."/>
            <person name="Madugundu A."/>
            <person name="Renuse S."/>
            <person name="Holt D."/>
            <person name="Pandey A."/>
            <person name="Papenfuss A.T."/>
            <person name="Fischer K."/>
        </authorList>
    </citation>
    <scope>NUCLEOTIDE SEQUENCE [LARGE SCALE GENOMIC DNA]</scope>
</reference>
<evidence type="ECO:0000313" key="1">
    <source>
        <dbReference type="EMBL" id="KAF7496194.1"/>
    </source>
</evidence>
<dbReference type="AlphaFoldDB" id="A0A834RFD0"/>
<sequence length="112" mass="12705">MKFKESVNATCRSSIFVAEQITVRSSAYAYIEALGELKVSRSLLIRIFQSKGDKGLPCGQPLDRFLEYSIVCVFMLMHVIQNDIPVSTVESTGKINRYERSQFILFSVKFSP</sequence>
<proteinExistence type="predicted"/>
<organism evidence="1">
    <name type="scientific">Sarcoptes scabiei</name>
    <name type="common">Itch mite</name>
    <name type="synonym">Acarus scabiei</name>
    <dbReference type="NCBI Taxonomy" id="52283"/>
    <lineage>
        <taxon>Eukaryota</taxon>
        <taxon>Metazoa</taxon>
        <taxon>Ecdysozoa</taxon>
        <taxon>Arthropoda</taxon>
        <taxon>Chelicerata</taxon>
        <taxon>Arachnida</taxon>
        <taxon>Acari</taxon>
        <taxon>Acariformes</taxon>
        <taxon>Sarcoptiformes</taxon>
        <taxon>Astigmata</taxon>
        <taxon>Psoroptidia</taxon>
        <taxon>Sarcoptoidea</taxon>
        <taxon>Sarcoptidae</taxon>
        <taxon>Sarcoptinae</taxon>
        <taxon>Sarcoptes</taxon>
    </lineage>
</organism>
<accession>A0A834RFD0</accession>
<dbReference type="EnsemblMetazoa" id="SSS_2785s_mrna">
    <property type="protein sequence ID" value="KAF7496194.1"/>
    <property type="gene ID" value="SSS_2785"/>
</dbReference>
<gene>
    <name evidence="1" type="ORF">SSS_2785</name>
</gene>
<reference evidence="2" key="3">
    <citation type="submission" date="2022-06" db="UniProtKB">
        <authorList>
            <consortium name="EnsemblMetazoa"/>
        </authorList>
    </citation>
    <scope>IDENTIFICATION</scope>
</reference>
<reference evidence="1" key="2">
    <citation type="submission" date="2020-01" db="EMBL/GenBank/DDBJ databases">
        <authorList>
            <person name="Korhonen P.K.K."/>
            <person name="Guangxu M.G."/>
            <person name="Wang T.W."/>
            <person name="Stroehlein A.J.S."/>
            <person name="Young N.D."/>
            <person name="Ang C.-S.A."/>
            <person name="Fernando D.W.F."/>
            <person name="Lu H.L."/>
            <person name="Taylor S.T."/>
            <person name="Ehtesham M.E.M."/>
            <person name="Najaraj S.H.N."/>
            <person name="Harsha G.H.G."/>
            <person name="Madugundu A.M."/>
            <person name="Renuse S.R."/>
            <person name="Holt D.H."/>
            <person name="Pandey A.P."/>
            <person name="Papenfuss A.P."/>
            <person name="Gasser R.B.G."/>
            <person name="Fischer K.F."/>
        </authorList>
    </citation>
    <scope>NUCLEOTIDE SEQUENCE</scope>
    <source>
        <strain evidence="1">SSS_KF_BRIS2020</strain>
    </source>
</reference>
<evidence type="ECO:0000313" key="3">
    <source>
        <dbReference type="Proteomes" id="UP000070412"/>
    </source>
</evidence>
<keyword evidence="3" id="KW-1185">Reference proteome</keyword>
<dbReference type="Proteomes" id="UP000070412">
    <property type="component" value="Unassembled WGS sequence"/>
</dbReference>
<evidence type="ECO:0000313" key="2">
    <source>
        <dbReference type="EnsemblMetazoa" id="KAF7496194.1"/>
    </source>
</evidence>
<name>A0A834RFD0_SARSC</name>
<dbReference type="EMBL" id="WVUK01000021">
    <property type="protein sequence ID" value="KAF7496194.1"/>
    <property type="molecule type" value="Genomic_DNA"/>
</dbReference>